<evidence type="ECO:0000256" key="12">
    <source>
        <dbReference type="ARBA" id="ARBA00023251"/>
    </source>
</evidence>
<evidence type="ECO:0000256" key="4">
    <source>
        <dbReference type="ARBA" id="ARBA00005250"/>
    </source>
</evidence>
<dbReference type="GO" id="GO:0008800">
    <property type="term" value="F:beta-lactamase activity"/>
    <property type="evidence" value="ECO:0007669"/>
    <property type="project" value="UniProtKB-EC"/>
</dbReference>
<keyword evidence="8 13" id="KW-0732">Signal</keyword>
<comment type="subunit">
    <text evidence="5">Monomer.</text>
</comment>
<keyword evidence="10 15" id="KW-0378">Hydrolase</keyword>
<evidence type="ECO:0000313" key="16">
    <source>
        <dbReference type="Proteomes" id="UP000040841"/>
    </source>
</evidence>
<gene>
    <name evidence="15" type="primary">cphA</name>
    <name evidence="15" type="ORF">ERS008502_03438</name>
</gene>
<sequence>MLKIILQFFVLLTVTQSAYASKIALIKLSDNLYVVEDDYYYRENSMVYIGKDYITVIGATWTPDTAKELDSQIKKVSNKPITEVINTNYHTDRAGGNLYWKSIGAELISTKMTYNLMEKHWQDILETTRKGYHGFPDIPLVLPTKTFDNNFELQNGEIKAIYTGESHTPDGIFVYFPKEKTLYGNCIIKEKLGNLASANIKEYPKTLQKLKNLNLDIKTVVGGHDSPIHGSELIDSYKKLIEAANK</sequence>
<dbReference type="Pfam" id="PF00753">
    <property type="entry name" value="Lactamase_B"/>
    <property type="match status" value="1"/>
</dbReference>
<evidence type="ECO:0000256" key="8">
    <source>
        <dbReference type="ARBA" id="ARBA00022729"/>
    </source>
</evidence>
<reference evidence="15 16" key="1">
    <citation type="submission" date="2015-03" db="EMBL/GenBank/DDBJ databases">
        <authorList>
            <consortium name="Pathogen Informatics"/>
            <person name="Murphy D."/>
        </authorList>
    </citation>
    <scope>NUCLEOTIDE SEQUENCE [LARGE SCALE GENOMIC DNA]</scope>
    <source>
        <strain evidence="15 16">FE82747</strain>
    </source>
</reference>
<proteinExistence type="inferred from homology"/>
<feature type="domain" description="Metallo-beta-lactamase" evidence="14">
    <location>
        <begin position="42"/>
        <end position="224"/>
    </location>
</feature>
<keyword evidence="11" id="KW-0862">Zinc</keyword>
<dbReference type="GO" id="GO:0008270">
    <property type="term" value="F:zinc ion binding"/>
    <property type="evidence" value="ECO:0007669"/>
    <property type="project" value="InterPro"/>
</dbReference>
<evidence type="ECO:0000256" key="6">
    <source>
        <dbReference type="ARBA" id="ARBA00012865"/>
    </source>
</evidence>
<evidence type="ECO:0000256" key="2">
    <source>
        <dbReference type="ARBA" id="ARBA00001947"/>
    </source>
</evidence>
<dbReference type="GO" id="GO:0042597">
    <property type="term" value="C:periplasmic space"/>
    <property type="evidence" value="ECO:0007669"/>
    <property type="project" value="UniProtKB-SubCell"/>
</dbReference>
<dbReference type="NCBIfam" id="NF012229">
    <property type="entry name" value="bla_class_B_core"/>
    <property type="match status" value="1"/>
</dbReference>
<dbReference type="PANTHER" id="PTHR42951:SF4">
    <property type="entry name" value="ACYL-COENZYME A THIOESTERASE MBLAC2"/>
    <property type="match status" value="1"/>
</dbReference>
<accession>A0AA36LUG3</accession>
<feature type="chain" id="PRO_5041396737" description="beta-lactamase" evidence="13">
    <location>
        <begin position="21"/>
        <end position="246"/>
    </location>
</feature>
<evidence type="ECO:0000259" key="14">
    <source>
        <dbReference type="SMART" id="SM00849"/>
    </source>
</evidence>
<comment type="cofactor">
    <cofactor evidence="2">
        <name>Zn(2+)</name>
        <dbReference type="ChEBI" id="CHEBI:29105"/>
    </cofactor>
</comment>
<keyword evidence="7" id="KW-0479">Metal-binding</keyword>
<dbReference type="NCBIfam" id="NF033087">
    <property type="entry name" value="bla_subclass_B2"/>
    <property type="match status" value="1"/>
</dbReference>
<dbReference type="InterPro" id="IPR036866">
    <property type="entry name" value="RibonucZ/Hydroxyglut_hydro"/>
</dbReference>
<comment type="similarity">
    <text evidence="4">Belongs to the metallo-beta-lactamase superfamily. Class-B beta-lactamase family.</text>
</comment>
<dbReference type="SUPFAM" id="SSF56281">
    <property type="entry name" value="Metallo-hydrolase/oxidoreductase"/>
    <property type="match status" value="1"/>
</dbReference>
<evidence type="ECO:0000256" key="10">
    <source>
        <dbReference type="ARBA" id="ARBA00022801"/>
    </source>
</evidence>
<evidence type="ECO:0000256" key="3">
    <source>
        <dbReference type="ARBA" id="ARBA00004418"/>
    </source>
</evidence>
<keyword evidence="9" id="KW-0574">Periplasm</keyword>
<dbReference type="PANTHER" id="PTHR42951">
    <property type="entry name" value="METALLO-BETA-LACTAMASE DOMAIN-CONTAINING"/>
    <property type="match status" value="1"/>
</dbReference>
<evidence type="ECO:0000256" key="7">
    <source>
        <dbReference type="ARBA" id="ARBA00022723"/>
    </source>
</evidence>
<dbReference type="InterPro" id="IPR001018">
    <property type="entry name" value="Beta-lactamase_class-B_CS"/>
</dbReference>
<evidence type="ECO:0000256" key="1">
    <source>
        <dbReference type="ARBA" id="ARBA00001526"/>
    </source>
</evidence>
<dbReference type="RefSeq" id="WP_049645673.1">
    <property type="nucleotide sequence ID" value="NZ_CABHYS010000009.1"/>
</dbReference>
<evidence type="ECO:0000256" key="5">
    <source>
        <dbReference type="ARBA" id="ARBA00011245"/>
    </source>
</evidence>
<dbReference type="Proteomes" id="UP000040841">
    <property type="component" value="Unassembled WGS sequence"/>
</dbReference>
<comment type="catalytic activity">
    <reaction evidence="1">
        <text>a beta-lactam + H2O = a substituted beta-amino acid</text>
        <dbReference type="Rhea" id="RHEA:20401"/>
        <dbReference type="ChEBI" id="CHEBI:15377"/>
        <dbReference type="ChEBI" id="CHEBI:35627"/>
        <dbReference type="ChEBI" id="CHEBI:140347"/>
        <dbReference type="EC" id="3.5.2.6"/>
    </reaction>
</comment>
<dbReference type="InterPro" id="IPR050855">
    <property type="entry name" value="NDM-1-like"/>
</dbReference>
<dbReference type="Gene3D" id="3.60.15.10">
    <property type="entry name" value="Ribonuclease Z/Hydroxyacylglutathione hydrolase-like"/>
    <property type="match status" value="1"/>
</dbReference>
<keyword evidence="12" id="KW-0046">Antibiotic resistance</keyword>
<name>A0AA36LUG3_YERMO</name>
<dbReference type="SMART" id="SM00849">
    <property type="entry name" value="Lactamase_B"/>
    <property type="match status" value="1"/>
</dbReference>
<dbReference type="GO" id="GO:0046677">
    <property type="term" value="P:response to antibiotic"/>
    <property type="evidence" value="ECO:0007669"/>
    <property type="project" value="UniProtKB-KW"/>
</dbReference>
<dbReference type="AlphaFoldDB" id="A0AA36LUG3"/>
<dbReference type="GO" id="GO:0017001">
    <property type="term" value="P:antibiotic catabolic process"/>
    <property type="evidence" value="ECO:0007669"/>
    <property type="project" value="InterPro"/>
</dbReference>
<comment type="caution">
    <text evidence="15">The sequence shown here is derived from an EMBL/GenBank/DDBJ whole genome shotgun (WGS) entry which is preliminary data.</text>
</comment>
<evidence type="ECO:0000256" key="11">
    <source>
        <dbReference type="ARBA" id="ARBA00022833"/>
    </source>
</evidence>
<evidence type="ECO:0000256" key="13">
    <source>
        <dbReference type="SAM" id="SignalP"/>
    </source>
</evidence>
<dbReference type="PROSITE" id="PS00743">
    <property type="entry name" value="BETA_LACTAMASE_B_1"/>
    <property type="match status" value="1"/>
</dbReference>
<protein>
    <recommendedName>
        <fullName evidence="6">beta-lactamase</fullName>
        <ecNumber evidence="6">3.5.2.6</ecNumber>
    </recommendedName>
</protein>
<dbReference type="NCBIfam" id="NF038166">
    <property type="entry name" value="blaYEM"/>
    <property type="match status" value="1"/>
</dbReference>
<dbReference type="InterPro" id="IPR001279">
    <property type="entry name" value="Metallo-B-lactamas"/>
</dbReference>
<feature type="signal peptide" evidence="13">
    <location>
        <begin position="1"/>
        <end position="20"/>
    </location>
</feature>
<evidence type="ECO:0000256" key="9">
    <source>
        <dbReference type="ARBA" id="ARBA00022764"/>
    </source>
</evidence>
<dbReference type="EC" id="3.5.2.6" evidence="6"/>
<dbReference type="EMBL" id="CQBM01000011">
    <property type="protein sequence ID" value="CNI49707.1"/>
    <property type="molecule type" value="Genomic_DNA"/>
</dbReference>
<organism evidence="15 16">
    <name type="scientific">Yersinia mollaretii</name>
    <dbReference type="NCBI Taxonomy" id="33060"/>
    <lineage>
        <taxon>Bacteria</taxon>
        <taxon>Pseudomonadati</taxon>
        <taxon>Pseudomonadota</taxon>
        <taxon>Gammaproteobacteria</taxon>
        <taxon>Enterobacterales</taxon>
        <taxon>Yersiniaceae</taxon>
        <taxon>Yersinia</taxon>
    </lineage>
</organism>
<comment type="subcellular location">
    <subcellularLocation>
        <location evidence="3">Periplasm</location>
    </subcellularLocation>
</comment>
<evidence type="ECO:0000313" key="15">
    <source>
        <dbReference type="EMBL" id="CNI49707.1"/>
    </source>
</evidence>